<gene>
    <name evidence="2" type="ORF">ATL45_3626</name>
    <name evidence="3" type="ORF">SAMN05421805_115136</name>
</gene>
<protein>
    <recommendedName>
        <fullName evidence="6">Secreted protein</fullName>
    </recommendedName>
</protein>
<dbReference type="Proteomes" id="UP000270697">
    <property type="component" value="Unassembled WGS sequence"/>
</dbReference>
<dbReference type="STRING" id="455193.SAMN05421805_115136"/>
<reference evidence="2 5" key="2">
    <citation type="submission" date="2018-10" db="EMBL/GenBank/DDBJ databases">
        <title>Sequencing the genomes of 1000 actinobacteria strains.</title>
        <authorList>
            <person name="Klenk H.-P."/>
        </authorList>
    </citation>
    <scope>NUCLEOTIDE SEQUENCE [LARGE SCALE GENOMIC DNA]</scope>
    <source>
        <strain evidence="2 5">DSM 45119</strain>
    </source>
</reference>
<dbReference type="EMBL" id="FOUP01000015">
    <property type="protein sequence ID" value="SFO47838.1"/>
    <property type="molecule type" value="Genomic_DNA"/>
</dbReference>
<name>A0A1I5HHL8_9PSEU</name>
<reference evidence="3 4" key="1">
    <citation type="submission" date="2016-10" db="EMBL/GenBank/DDBJ databases">
        <authorList>
            <person name="de Groot N.N."/>
        </authorList>
    </citation>
    <scope>NUCLEOTIDE SEQUENCE [LARGE SCALE GENOMIC DNA]</scope>
    <source>
        <strain evidence="3 4">CPCC 201259</strain>
    </source>
</reference>
<accession>A0A1I5HHL8</accession>
<evidence type="ECO:0008006" key="6">
    <source>
        <dbReference type="Google" id="ProtNLM"/>
    </source>
</evidence>
<evidence type="ECO:0000313" key="5">
    <source>
        <dbReference type="Proteomes" id="UP000270697"/>
    </source>
</evidence>
<keyword evidence="5" id="KW-1185">Reference proteome</keyword>
<dbReference type="Proteomes" id="UP000199398">
    <property type="component" value="Unassembled WGS sequence"/>
</dbReference>
<sequence length="167" mass="18015">MHRAFTYAGVWLVATTAAVTVTWLGVRDIIQDTVFDQPAPPKAARPVVAPPAPSTPLPVPRTSTPEPPLPTTVDTQITEVTEVAEPPPESEAAADVRTFEVDGGTVVLSVRPERATLISATPRPGYTVQTWEHPDGWLRVEFSTENDASTLIATWHAGPTSVETFEH</sequence>
<evidence type="ECO:0000313" key="2">
    <source>
        <dbReference type="EMBL" id="RKT85287.1"/>
    </source>
</evidence>
<evidence type="ECO:0000256" key="1">
    <source>
        <dbReference type="SAM" id="MobiDB-lite"/>
    </source>
</evidence>
<proteinExistence type="predicted"/>
<feature type="region of interest" description="Disordered" evidence="1">
    <location>
        <begin position="40"/>
        <end position="72"/>
    </location>
</feature>
<feature type="compositionally biased region" description="Pro residues" evidence="1">
    <location>
        <begin position="40"/>
        <end position="70"/>
    </location>
</feature>
<dbReference type="AlphaFoldDB" id="A0A1I5HHL8"/>
<dbReference type="EMBL" id="RBXX01000002">
    <property type="protein sequence ID" value="RKT85287.1"/>
    <property type="molecule type" value="Genomic_DNA"/>
</dbReference>
<evidence type="ECO:0000313" key="4">
    <source>
        <dbReference type="Proteomes" id="UP000199398"/>
    </source>
</evidence>
<evidence type="ECO:0000313" key="3">
    <source>
        <dbReference type="EMBL" id="SFO47838.1"/>
    </source>
</evidence>
<organism evidence="3 4">
    <name type="scientific">Saccharopolyspora antimicrobica</name>
    <dbReference type="NCBI Taxonomy" id="455193"/>
    <lineage>
        <taxon>Bacteria</taxon>
        <taxon>Bacillati</taxon>
        <taxon>Actinomycetota</taxon>
        <taxon>Actinomycetes</taxon>
        <taxon>Pseudonocardiales</taxon>
        <taxon>Pseudonocardiaceae</taxon>
        <taxon>Saccharopolyspora</taxon>
    </lineage>
</organism>